<gene>
    <name evidence="3" type="ORF">SAMN04487909_10766</name>
</gene>
<feature type="transmembrane region" description="Helical" evidence="1">
    <location>
        <begin position="154"/>
        <end position="181"/>
    </location>
</feature>
<dbReference type="AlphaFoldDB" id="A0A1G8N216"/>
<dbReference type="SUPFAM" id="SSF48317">
    <property type="entry name" value="Acid phosphatase/Vanadium-dependent haloperoxidase"/>
    <property type="match status" value="1"/>
</dbReference>
<dbReference type="InterPro" id="IPR000326">
    <property type="entry name" value="PAP2/HPO"/>
</dbReference>
<name>A0A1G8N216_ANEMI</name>
<dbReference type="PANTHER" id="PTHR14969:SF13">
    <property type="entry name" value="AT30094P"/>
    <property type="match status" value="1"/>
</dbReference>
<dbReference type="PANTHER" id="PTHR14969">
    <property type="entry name" value="SPHINGOSINE-1-PHOSPHATE PHOSPHOHYDROLASE"/>
    <property type="match status" value="1"/>
</dbReference>
<protein>
    <submittedName>
        <fullName evidence="3">Undecaprenyl-diphosphatase</fullName>
    </submittedName>
</protein>
<organism evidence="3 4">
    <name type="scientific">Aneurinibacillus migulanus</name>
    <name type="common">Bacillus migulanus</name>
    <dbReference type="NCBI Taxonomy" id="47500"/>
    <lineage>
        <taxon>Bacteria</taxon>
        <taxon>Bacillati</taxon>
        <taxon>Bacillota</taxon>
        <taxon>Bacilli</taxon>
        <taxon>Bacillales</taxon>
        <taxon>Paenibacillaceae</taxon>
        <taxon>Aneurinibacillus group</taxon>
        <taxon>Aneurinibacillus</taxon>
    </lineage>
</organism>
<feature type="transmembrane region" description="Helical" evidence="1">
    <location>
        <begin position="26"/>
        <end position="51"/>
    </location>
</feature>
<evidence type="ECO:0000313" key="3">
    <source>
        <dbReference type="EMBL" id="SDI74224.1"/>
    </source>
</evidence>
<dbReference type="OrthoDB" id="9789113at2"/>
<dbReference type="Gene3D" id="1.20.144.10">
    <property type="entry name" value="Phosphatidic acid phosphatase type 2/haloperoxidase"/>
    <property type="match status" value="1"/>
</dbReference>
<dbReference type="GeneID" id="42305985"/>
<feature type="domain" description="Phosphatidic acid phosphatase type 2/haloperoxidase" evidence="2">
    <location>
        <begin position="58"/>
        <end position="169"/>
    </location>
</feature>
<proteinExistence type="predicted"/>
<feature type="transmembrane region" description="Helical" evidence="1">
    <location>
        <begin position="63"/>
        <end position="82"/>
    </location>
</feature>
<keyword evidence="1" id="KW-1133">Transmembrane helix</keyword>
<feature type="transmembrane region" description="Helical" evidence="1">
    <location>
        <begin position="129"/>
        <end position="148"/>
    </location>
</feature>
<accession>A0A1G8N216</accession>
<sequence length="218" mass="24587">MEAILSFDQQLFHWLNVQLNIPSLDWFMIFASAISDKGLFWFLIVMVLLLIRQRVGGLRPAATLFAGIGIGGVIEYAMKFAIMRPRPPAVEEQVIHLTHMPISSSFPSGHAVSSFVSMYVLYRLFPKSIWWTLPCALIMTYSRIYVGVHYPLDVIGGAMIGIIAGKITMRVPVMTIAYKVLSYVPIVRRYILPTAEIIPQNPPTETPFTTQKQQDEKA</sequence>
<dbReference type="RefSeq" id="WP_052812404.1">
    <property type="nucleotide sequence ID" value="NZ_BJOA01000155.1"/>
</dbReference>
<dbReference type="Pfam" id="PF01569">
    <property type="entry name" value="PAP2"/>
    <property type="match status" value="1"/>
</dbReference>
<dbReference type="Proteomes" id="UP000182836">
    <property type="component" value="Unassembled WGS sequence"/>
</dbReference>
<keyword evidence="1" id="KW-0812">Transmembrane</keyword>
<dbReference type="SMART" id="SM00014">
    <property type="entry name" value="acidPPc"/>
    <property type="match status" value="1"/>
</dbReference>
<dbReference type="GO" id="GO:0042392">
    <property type="term" value="F:sphingosine-1-phosphate phosphatase activity"/>
    <property type="evidence" value="ECO:0007669"/>
    <property type="project" value="TreeGrafter"/>
</dbReference>
<dbReference type="InterPro" id="IPR036938">
    <property type="entry name" value="PAP2/HPO_sf"/>
</dbReference>
<keyword evidence="1" id="KW-0472">Membrane</keyword>
<evidence type="ECO:0000259" key="2">
    <source>
        <dbReference type="SMART" id="SM00014"/>
    </source>
</evidence>
<reference evidence="3 4" key="1">
    <citation type="submission" date="2016-10" db="EMBL/GenBank/DDBJ databases">
        <authorList>
            <person name="de Groot N.N."/>
        </authorList>
    </citation>
    <scope>NUCLEOTIDE SEQUENCE [LARGE SCALE GENOMIC DNA]</scope>
    <source>
        <strain evidence="3 4">DSM 2895</strain>
    </source>
</reference>
<evidence type="ECO:0000256" key="1">
    <source>
        <dbReference type="SAM" id="Phobius"/>
    </source>
</evidence>
<evidence type="ECO:0000313" key="4">
    <source>
        <dbReference type="Proteomes" id="UP000182836"/>
    </source>
</evidence>
<dbReference type="EMBL" id="FNED01000007">
    <property type="protein sequence ID" value="SDI74224.1"/>
    <property type="molecule type" value="Genomic_DNA"/>
</dbReference>